<evidence type="ECO:0000313" key="10">
    <source>
        <dbReference type="Proteomes" id="UP000514752"/>
    </source>
</evidence>
<evidence type="ECO:0000256" key="4">
    <source>
        <dbReference type="ARBA" id="ARBA00022729"/>
    </source>
</evidence>
<dbReference type="SUPFAM" id="SSF53187">
    <property type="entry name" value="Zn-dependent exopeptidases"/>
    <property type="match status" value="1"/>
</dbReference>
<keyword evidence="3" id="KW-0479">Metal-binding</keyword>
<evidence type="ECO:0000256" key="6">
    <source>
        <dbReference type="ARBA" id="ARBA00022833"/>
    </source>
</evidence>
<dbReference type="SMART" id="SM00869">
    <property type="entry name" value="Autotransporter"/>
    <property type="match status" value="1"/>
</dbReference>
<keyword evidence="4 7" id="KW-0732">Signal</keyword>
<name>A0A7D7N587_9NEIS</name>
<proteinExistence type="predicted"/>
<evidence type="ECO:0000256" key="3">
    <source>
        <dbReference type="ARBA" id="ARBA00022723"/>
    </source>
</evidence>
<evidence type="ECO:0000259" key="8">
    <source>
        <dbReference type="PROSITE" id="PS51208"/>
    </source>
</evidence>
<evidence type="ECO:0000256" key="5">
    <source>
        <dbReference type="ARBA" id="ARBA00022801"/>
    </source>
</evidence>
<gene>
    <name evidence="9" type="ORF">H3L94_08310</name>
</gene>
<dbReference type="InterPro" id="IPR045175">
    <property type="entry name" value="M28_fam"/>
</dbReference>
<dbReference type="Pfam" id="PF04389">
    <property type="entry name" value="Peptidase_M28"/>
    <property type="match status" value="1"/>
</dbReference>
<dbReference type="GO" id="GO:0006508">
    <property type="term" value="P:proteolysis"/>
    <property type="evidence" value="ECO:0007669"/>
    <property type="project" value="UniProtKB-KW"/>
</dbReference>
<evidence type="ECO:0000313" key="9">
    <source>
        <dbReference type="EMBL" id="QMT39863.1"/>
    </source>
</evidence>
<feature type="signal peptide" evidence="7">
    <location>
        <begin position="1"/>
        <end position="25"/>
    </location>
</feature>
<feature type="chain" id="PRO_5027974817" evidence="7">
    <location>
        <begin position="26"/>
        <end position="678"/>
    </location>
</feature>
<keyword evidence="6" id="KW-0862">Zinc</keyword>
<evidence type="ECO:0000256" key="7">
    <source>
        <dbReference type="SAM" id="SignalP"/>
    </source>
</evidence>
<evidence type="ECO:0000256" key="1">
    <source>
        <dbReference type="ARBA" id="ARBA00022438"/>
    </source>
</evidence>
<dbReference type="Pfam" id="PF03797">
    <property type="entry name" value="Autotransporter"/>
    <property type="match status" value="1"/>
</dbReference>
<dbReference type="KEGG" id="nsg:H3L94_08310"/>
<dbReference type="SUPFAM" id="SSF103515">
    <property type="entry name" value="Autotransporter"/>
    <property type="match status" value="1"/>
</dbReference>
<keyword evidence="5" id="KW-0378">Hydrolase</keyword>
<keyword evidence="2" id="KW-0645">Protease</keyword>
<keyword evidence="1" id="KW-0031">Aminopeptidase</keyword>
<dbReference type="Proteomes" id="UP000514752">
    <property type="component" value="Chromosome"/>
</dbReference>
<dbReference type="Gene3D" id="3.40.630.10">
    <property type="entry name" value="Zn peptidases"/>
    <property type="match status" value="1"/>
</dbReference>
<dbReference type="AlphaFoldDB" id="A0A7D7N587"/>
<organism evidence="9 10">
    <name type="scientific">Neisseria shayeganii</name>
    <dbReference type="NCBI Taxonomy" id="607712"/>
    <lineage>
        <taxon>Bacteria</taxon>
        <taxon>Pseudomonadati</taxon>
        <taxon>Pseudomonadota</taxon>
        <taxon>Betaproteobacteria</taxon>
        <taxon>Neisseriales</taxon>
        <taxon>Neisseriaceae</taxon>
        <taxon>Neisseria</taxon>
    </lineage>
</organism>
<dbReference type="PANTHER" id="PTHR12147:SF56">
    <property type="entry name" value="AMINOPEPTIDASE YDR415C-RELATED"/>
    <property type="match status" value="1"/>
</dbReference>
<protein>
    <submittedName>
        <fullName evidence="9">M28 family peptidase</fullName>
    </submittedName>
</protein>
<dbReference type="GO" id="GO:0004177">
    <property type="term" value="F:aminopeptidase activity"/>
    <property type="evidence" value="ECO:0007669"/>
    <property type="project" value="UniProtKB-KW"/>
</dbReference>
<feature type="domain" description="Autotransporter" evidence="8">
    <location>
        <begin position="396"/>
        <end position="678"/>
    </location>
</feature>
<dbReference type="InterPro" id="IPR007484">
    <property type="entry name" value="Peptidase_M28"/>
</dbReference>
<accession>A0A7D7N587</accession>
<dbReference type="InterPro" id="IPR036709">
    <property type="entry name" value="Autotransporte_beta_dom_sf"/>
</dbReference>
<dbReference type="GO" id="GO:0008235">
    <property type="term" value="F:metalloexopeptidase activity"/>
    <property type="evidence" value="ECO:0007669"/>
    <property type="project" value="InterPro"/>
</dbReference>
<dbReference type="PANTHER" id="PTHR12147">
    <property type="entry name" value="METALLOPEPTIDASE M28 FAMILY MEMBER"/>
    <property type="match status" value="1"/>
</dbReference>
<dbReference type="RefSeq" id="WP_182121638.1">
    <property type="nucleotide sequence ID" value="NZ_CP059567.1"/>
</dbReference>
<dbReference type="EMBL" id="CP059567">
    <property type="protein sequence ID" value="QMT39863.1"/>
    <property type="molecule type" value="Genomic_DNA"/>
</dbReference>
<dbReference type="GO" id="GO:0046872">
    <property type="term" value="F:metal ion binding"/>
    <property type="evidence" value="ECO:0007669"/>
    <property type="project" value="UniProtKB-KW"/>
</dbReference>
<reference evidence="9 10" key="1">
    <citation type="submission" date="2020-07" db="EMBL/GenBank/DDBJ databases">
        <title>Genomic diversity of species in the Neisseriaceae family.</title>
        <authorList>
            <person name="Vincent A.T."/>
            <person name="Bernet E."/>
            <person name="Veyrier F.J."/>
        </authorList>
    </citation>
    <scope>NUCLEOTIDE SEQUENCE [LARGE SCALE GENOMIC DNA]</scope>
    <source>
        <strain evidence="9 10">DSM 22244</strain>
    </source>
</reference>
<dbReference type="PROSITE" id="PS51208">
    <property type="entry name" value="AUTOTRANSPORTER"/>
    <property type="match status" value="1"/>
</dbReference>
<dbReference type="InterPro" id="IPR005546">
    <property type="entry name" value="Autotransporte_beta"/>
</dbReference>
<dbReference type="Gene3D" id="2.40.128.130">
    <property type="entry name" value="Autotransporter beta-domain"/>
    <property type="match status" value="1"/>
</dbReference>
<evidence type="ECO:0000256" key="2">
    <source>
        <dbReference type="ARBA" id="ARBA00022670"/>
    </source>
</evidence>
<sequence>MPLTKPLLISVFVCHALLLASSAAAAETAYGSYGKETALTLVREHAGRLAGDPKEAVAAQYMLERMRVAGRAEPQAQEFGFTARRGTLAGSRITSRNIVVNQAGSGNTGRVLIVGAHYDSAPSDRRLDRSRLEGLDDNASGAGVLTELVRHLGGIETEHDIRFVAFGAEEYGLIGSRHFAAQLTAEEKQKALGMINLDSLVTGDKMYVNAGDRAHDSVSGQSVAAYSGLREHALAVAKELGIDLHVNPGDKNVPGTNTPYKPYGVGCCSDQEAFDAAGLPVAGFEATNWDLGPDFDGYTQTDNPKIPGGSTWHDPAEDNEAFLGNALPPGRLEQRMRDFSRLATRLIVEQTNADLLQSVKSAAVTQNAFNRHLHDSAVQAQLPVYRRAAVLQAGWGGEEAARVWLDGDYRYRDADYAVSGSHIHAGVYGEYAVRPQWALGGGLRVAHHLGGSGSIGKERAYGLQAYSVFGAPEQGWSNITVLGWFRHSADLERHIRLGGGNVPTIIDKREMGRARGSVFSLSNTLAYHFGQADVLRHGPYWGVNYRYATINAHRSGDAGSRTALDIGKTRDEQWDSELGYQLQYRFHAGNKPVSLYGQLAYVRLFGQPGLENVTAISRADGRARNGQYQADEDKSYGRLQIGAASQLTPKLSAYVHGDTTLARRERRSAMHLGVQYRF</sequence>